<dbReference type="FunFam" id="3.60.20.10:FF:000052">
    <property type="entry name" value="Glutamine--fructose-6-phosphate aminotransferase [isomerizing] 2"/>
    <property type="match status" value="1"/>
</dbReference>
<dbReference type="CDD" id="cd05009">
    <property type="entry name" value="SIS_GlmS_GlmD_2"/>
    <property type="match status" value="1"/>
</dbReference>
<dbReference type="CDD" id="cd05008">
    <property type="entry name" value="SIS_GlmS_GlmD_1"/>
    <property type="match status" value="1"/>
</dbReference>
<evidence type="ECO:0000256" key="3">
    <source>
        <dbReference type="ARBA" id="ARBA00012916"/>
    </source>
</evidence>
<evidence type="ECO:0000256" key="4">
    <source>
        <dbReference type="ARBA" id="ARBA00022576"/>
    </source>
</evidence>
<comment type="catalytic activity">
    <reaction evidence="1">
        <text>D-fructose 6-phosphate + L-glutamine = D-glucosamine 6-phosphate + L-glutamate</text>
        <dbReference type="Rhea" id="RHEA:13237"/>
        <dbReference type="ChEBI" id="CHEBI:29985"/>
        <dbReference type="ChEBI" id="CHEBI:58359"/>
        <dbReference type="ChEBI" id="CHEBI:58725"/>
        <dbReference type="ChEBI" id="CHEBI:61527"/>
        <dbReference type="EC" id="2.6.1.16"/>
    </reaction>
</comment>
<accession>A0AAX4P010</accession>
<dbReference type="InterPro" id="IPR029055">
    <property type="entry name" value="Ntn_hydrolases_N"/>
</dbReference>
<dbReference type="InterPro" id="IPR035466">
    <property type="entry name" value="GlmS/AgaS_SIS"/>
</dbReference>
<dbReference type="Pfam" id="PF01380">
    <property type="entry name" value="SIS"/>
    <property type="match status" value="2"/>
</dbReference>
<dbReference type="SUPFAM" id="SSF56235">
    <property type="entry name" value="N-terminal nucleophile aminohydrolases (Ntn hydrolases)"/>
    <property type="match status" value="1"/>
</dbReference>
<dbReference type="PANTHER" id="PTHR10937:SF0">
    <property type="entry name" value="GLUTAMINE--FRUCTOSE-6-PHOSPHATE TRANSAMINASE (ISOMERIZING)"/>
    <property type="match status" value="1"/>
</dbReference>
<dbReference type="InterPro" id="IPR017932">
    <property type="entry name" value="GATase_2_dom"/>
</dbReference>
<evidence type="ECO:0000259" key="8">
    <source>
        <dbReference type="PROSITE" id="PS51278"/>
    </source>
</evidence>
<dbReference type="GO" id="GO:0097367">
    <property type="term" value="F:carbohydrate derivative binding"/>
    <property type="evidence" value="ECO:0007669"/>
    <property type="project" value="InterPro"/>
</dbReference>
<dbReference type="GO" id="GO:0004360">
    <property type="term" value="F:glutamine-fructose-6-phosphate transaminase (isomerizing) activity"/>
    <property type="evidence" value="ECO:0007669"/>
    <property type="project" value="UniProtKB-EC"/>
</dbReference>
<evidence type="ECO:0000256" key="5">
    <source>
        <dbReference type="ARBA" id="ARBA00022679"/>
    </source>
</evidence>
<dbReference type="InterPro" id="IPR001347">
    <property type="entry name" value="SIS_dom"/>
</dbReference>
<feature type="domain" description="Glutamine amidotransferase type-2" evidence="8">
    <location>
        <begin position="2"/>
        <end position="302"/>
    </location>
</feature>
<evidence type="ECO:0000313" key="11">
    <source>
        <dbReference type="Proteomes" id="UP001472866"/>
    </source>
</evidence>
<keyword evidence="5" id="KW-0808">Transferase</keyword>
<comment type="pathway">
    <text evidence="2">Nucleotide-sugar biosynthesis; UDP-N-acetyl-alpha-D-glucosamine biosynthesis; alpha-D-glucosamine 6-phosphate from D-fructose 6-phosphate: step 1/1.</text>
</comment>
<dbReference type="SUPFAM" id="SSF53697">
    <property type="entry name" value="SIS domain"/>
    <property type="match status" value="1"/>
</dbReference>
<dbReference type="GO" id="GO:0006002">
    <property type="term" value="P:fructose 6-phosphate metabolic process"/>
    <property type="evidence" value="ECO:0007669"/>
    <property type="project" value="TreeGrafter"/>
</dbReference>
<sequence length="758" mass="83041">MCGIFGYLNYNTQVDSSEVVQRLLTGLRRLEYRGYDSAGVAFDTTRHEDDDEDLVVVVKECGNIDRLSARVERTMRERGEEIDFKAVKQTGHCAIAHTRWATHGVPSEVNSHPQLARSQGSGLVEWCVVHNGIITNYRPLKDFLSSRGLLFESDTDTEVIPKLCKYVWDGYDDAQRGEVNFREVVSQVVGELEGAFALLFKSTHFPGELVGCKRGSPLLLGIRQRGGGDDDGASPGAAEVHEGNGVCLSPRGGVGAGGRDHSEHHGGGACEFYFSSDASAIVEHTKRVVVMEDGDVVHVSGGGYSVYAAPQQRQHGLGGAPFGAHHKISRQLETLEIGVEQIMKGGYDHFMQKEIHEQPSALVETMRGRIALEVEDCSEGDGSECTLERQGSLKLLDSLDLLKEDGGGAEPLWRGATPRVKLGGLEPHAENILRSRRLIFVACGTSYHACLAARQVVEELTRVPVALELASDLLDRQAPLYRDDTCFFVSQSGETADTLNALQYAKRRGSLCVGITNTVGSSISRETACGVHVNAGVEIGVASTKAYTCQILVIVMIALKLSEDSISKGKRRNEIMRDLLRLPSMMRRVLREEGVIKNLARELAQETSLLAFGRGYNYATALELALKVKELSYMHSEGILAGELKHGPLALIDETMPAVVVATNDALREKMWSTIQQLLARKGRLVLLVSKGDDDILNYFNGEENDGRARIITVDTVCDCLQPILNIVPFQLLSYHLTVLRGFNVDQPRNLAKSVTVE</sequence>
<dbReference type="NCBIfam" id="NF001484">
    <property type="entry name" value="PRK00331.1"/>
    <property type="match status" value="1"/>
</dbReference>
<dbReference type="PROSITE" id="PS51464">
    <property type="entry name" value="SIS"/>
    <property type="match status" value="2"/>
</dbReference>
<dbReference type="Gene3D" id="3.40.50.10490">
    <property type="entry name" value="Glucose-6-phosphate isomerase like protein, domain 1"/>
    <property type="match status" value="3"/>
</dbReference>
<evidence type="ECO:0000256" key="2">
    <source>
        <dbReference type="ARBA" id="ARBA00004775"/>
    </source>
</evidence>
<dbReference type="FunFam" id="3.40.50.10490:FF:000001">
    <property type="entry name" value="Glutamine--fructose-6-phosphate aminotransferase [isomerizing]"/>
    <property type="match status" value="1"/>
</dbReference>
<evidence type="ECO:0000256" key="1">
    <source>
        <dbReference type="ARBA" id="ARBA00001031"/>
    </source>
</evidence>
<keyword evidence="11" id="KW-1185">Reference proteome</keyword>
<dbReference type="Pfam" id="PF13522">
    <property type="entry name" value="GATase_6"/>
    <property type="match status" value="1"/>
</dbReference>
<keyword evidence="6" id="KW-0677">Repeat</keyword>
<dbReference type="InterPro" id="IPR035490">
    <property type="entry name" value="GlmS/FrlB_SIS"/>
</dbReference>
<proteinExistence type="predicted"/>
<dbReference type="CDD" id="cd00714">
    <property type="entry name" value="GFAT"/>
    <property type="match status" value="1"/>
</dbReference>
<organism evidence="10 11">
    <name type="scientific">Chloropicon roscoffensis</name>
    <dbReference type="NCBI Taxonomy" id="1461544"/>
    <lineage>
        <taxon>Eukaryota</taxon>
        <taxon>Viridiplantae</taxon>
        <taxon>Chlorophyta</taxon>
        <taxon>Chloropicophyceae</taxon>
        <taxon>Chloropicales</taxon>
        <taxon>Chloropicaceae</taxon>
        <taxon>Chloropicon</taxon>
    </lineage>
</organism>
<evidence type="ECO:0000256" key="6">
    <source>
        <dbReference type="ARBA" id="ARBA00022737"/>
    </source>
</evidence>
<feature type="domain" description="SIS" evidence="9">
    <location>
        <begin position="428"/>
        <end position="567"/>
    </location>
</feature>
<dbReference type="InterPro" id="IPR047084">
    <property type="entry name" value="GFAT_N"/>
</dbReference>
<name>A0AAX4P010_9CHLO</name>
<gene>
    <name evidence="10" type="ORF">HKI87_01g09590</name>
</gene>
<evidence type="ECO:0000313" key="10">
    <source>
        <dbReference type="EMBL" id="WZN59433.1"/>
    </source>
</evidence>
<keyword evidence="4 10" id="KW-0032">Aminotransferase</keyword>
<evidence type="ECO:0000256" key="7">
    <source>
        <dbReference type="ARBA" id="ARBA00022962"/>
    </source>
</evidence>
<dbReference type="Proteomes" id="UP001472866">
    <property type="component" value="Chromosome 01"/>
</dbReference>
<dbReference type="InterPro" id="IPR046348">
    <property type="entry name" value="SIS_dom_sf"/>
</dbReference>
<dbReference type="Gene3D" id="3.60.20.10">
    <property type="entry name" value="Glutamine Phosphoribosylpyrophosphate, subunit 1, domain 1"/>
    <property type="match status" value="1"/>
</dbReference>
<protein>
    <recommendedName>
        <fullName evidence="3">glutamine--fructose-6-phosphate transaminase (isomerizing)</fullName>
        <ecNumber evidence="3">2.6.1.16</ecNumber>
    </recommendedName>
</protein>
<dbReference type="GO" id="GO:0006487">
    <property type="term" value="P:protein N-linked glycosylation"/>
    <property type="evidence" value="ECO:0007669"/>
    <property type="project" value="TreeGrafter"/>
</dbReference>
<evidence type="ECO:0000259" key="9">
    <source>
        <dbReference type="PROSITE" id="PS51464"/>
    </source>
</evidence>
<dbReference type="EMBL" id="CP151501">
    <property type="protein sequence ID" value="WZN59433.1"/>
    <property type="molecule type" value="Genomic_DNA"/>
</dbReference>
<dbReference type="AlphaFoldDB" id="A0AAX4P010"/>
<dbReference type="PANTHER" id="PTHR10937">
    <property type="entry name" value="GLUCOSAMINE--FRUCTOSE-6-PHOSPHATE AMINOTRANSFERASE, ISOMERIZING"/>
    <property type="match status" value="1"/>
</dbReference>
<reference evidence="10 11" key="1">
    <citation type="submission" date="2024-03" db="EMBL/GenBank/DDBJ databases">
        <title>Complete genome sequence of the green alga Chloropicon roscoffensis RCC1871.</title>
        <authorList>
            <person name="Lemieux C."/>
            <person name="Pombert J.-F."/>
            <person name="Otis C."/>
            <person name="Turmel M."/>
        </authorList>
    </citation>
    <scope>NUCLEOTIDE SEQUENCE [LARGE SCALE GENOMIC DNA]</scope>
    <source>
        <strain evidence="10 11">RCC1871</strain>
    </source>
</reference>
<dbReference type="PROSITE" id="PS51278">
    <property type="entry name" value="GATASE_TYPE_2"/>
    <property type="match status" value="1"/>
</dbReference>
<feature type="domain" description="SIS" evidence="9">
    <location>
        <begin position="599"/>
        <end position="748"/>
    </location>
</feature>
<dbReference type="GO" id="GO:0006047">
    <property type="term" value="P:UDP-N-acetylglucosamine metabolic process"/>
    <property type="evidence" value="ECO:0007669"/>
    <property type="project" value="TreeGrafter"/>
</dbReference>
<dbReference type="EC" id="2.6.1.16" evidence="3"/>
<keyword evidence="7" id="KW-0315">Glutamine amidotransferase</keyword>